<feature type="compositionally biased region" description="Acidic residues" evidence="1">
    <location>
        <begin position="319"/>
        <end position="331"/>
    </location>
</feature>
<dbReference type="AlphaFoldDB" id="A0A4U0UE26"/>
<feature type="region of interest" description="Disordered" evidence="1">
    <location>
        <begin position="648"/>
        <end position="667"/>
    </location>
</feature>
<comment type="caution">
    <text evidence="2">The sequence shown here is derived from an EMBL/GenBank/DDBJ whole genome shotgun (WGS) entry which is preliminary data.</text>
</comment>
<feature type="region of interest" description="Disordered" evidence="1">
    <location>
        <begin position="157"/>
        <end position="182"/>
    </location>
</feature>
<feature type="compositionally biased region" description="Low complexity" evidence="1">
    <location>
        <begin position="382"/>
        <end position="393"/>
    </location>
</feature>
<reference evidence="2 3" key="1">
    <citation type="submission" date="2017-03" db="EMBL/GenBank/DDBJ databases">
        <title>Genomes of endolithic fungi from Antarctica.</title>
        <authorList>
            <person name="Coleine C."/>
            <person name="Masonjones S."/>
            <person name="Stajich J.E."/>
        </authorList>
    </citation>
    <scope>NUCLEOTIDE SEQUENCE [LARGE SCALE GENOMIC DNA]</scope>
    <source>
        <strain evidence="2 3">CCFEE 6315</strain>
    </source>
</reference>
<evidence type="ECO:0000313" key="3">
    <source>
        <dbReference type="Proteomes" id="UP000308549"/>
    </source>
</evidence>
<dbReference type="EMBL" id="NAJL01000002">
    <property type="protein sequence ID" value="TKA33770.1"/>
    <property type="molecule type" value="Genomic_DNA"/>
</dbReference>
<feature type="compositionally biased region" description="Basic and acidic residues" evidence="1">
    <location>
        <begin position="64"/>
        <end position="76"/>
    </location>
</feature>
<evidence type="ECO:0000313" key="2">
    <source>
        <dbReference type="EMBL" id="TKA33770.1"/>
    </source>
</evidence>
<gene>
    <name evidence="2" type="ORF">B0A50_00606</name>
</gene>
<feature type="compositionally biased region" description="Basic and acidic residues" evidence="1">
    <location>
        <begin position="518"/>
        <end position="552"/>
    </location>
</feature>
<feature type="compositionally biased region" description="Basic residues" evidence="1">
    <location>
        <begin position="413"/>
        <end position="423"/>
    </location>
</feature>
<feature type="region of interest" description="Disordered" evidence="1">
    <location>
        <begin position="317"/>
        <end position="337"/>
    </location>
</feature>
<feature type="compositionally biased region" description="Polar residues" evidence="1">
    <location>
        <begin position="553"/>
        <end position="570"/>
    </location>
</feature>
<protein>
    <submittedName>
        <fullName evidence="2">Uncharacterized protein</fullName>
    </submittedName>
</protein>
<feature type="region of interest" description="Disordered" evidence="1">
    <location>
        <begin position="40"/>
        <end position="87"/>
    </location>
</feature>
<evidence type="ECO:0000256" key="1">
    <source>
        <dbReference type="SAM" id="MobiDB-lite"/>
    </source>
</evidence>
<feature type="compositionally biased region" description="Low complexity" evidence="1">
    <location>
        <begin position="168"/>
        <end position="181"/>
    </location>
</feature>
<feature type="region of interest" description="Disordered" evidence="1">
    <location>
        <begin position="270"/>
        <end position="305"/>
    </location>
</feature>
<sequence>MADAALRSFEDLLENVPLWIADIEGILGTSTERQNEILFEQQPVDEQPVVKKKQSKSSSLKSFRSGDSKKKVEDAKTGTPEPTLLRPRIPHMTESDALRLAQRKRKTASVCSRDQSGPSKYRTRAMVVIYYDGNVQKKFESLVRSIGSCRNAIRKGKMGAKVDRLSRQDSSGSESSARGSDNGCVDLDKLGYRSTRTRTPGSGLFGKDDVVASFDRVDNMLEQGQSLCERAAHQILRDGDCTQELKTANGHFADAKTAAAAELPALQKRADKAIERQRRSDERRRVDEEAGESEPQADVSSSETLLASFAPTDGKLEVDLEVDDSEDDGDDFVAGGLNLGRSNILVYRKASQGFKAKFKNQSIEVQHGGDDDDIPDENELPRASQRSTRAARSGKPSMKYDQSYHPMDDVTRPKRAAKRKARTRSVSPPAKTRVEISSDESELEDEHSDEDSDSQAKKPDLPSAIKQHPGATRRSARPARNISYPQKSHDQDEFLPGFQHRAKRVKQARISAASRTAHLLEKSDEGPTEEPGDRLVSHNSPEEERQRPDVSRSSRVQDQFSIPALSMSSGSEDDQLNDILNTFEQYGNDSQTSMEHPMNDFPTERIVLTDQYDRSTLPAPSAAHVEETDDTLTADAFAEVGTIPHDDASVINTSAGSGPRSLIRKTPGHSLTEPVDVCLTIVKPYLHGFTPYVLKPRDLQFRFATHGEYSHVHSLLQTQVDHSFSSESSVDDSVVTPVVGPERRLANEQFHIAAHGEYSHTYSLVQTQVDHTYSSWCPGRRQLTKAA</sequence>
<feature type="compositionally biased region" description="Basic and acidic residues" evidence="1">
    <location>
        <begin position="270"/>
        <end position="288"/>
    </location>
</feature>
<dbReference type="Proteomes" id="UP000308549">
    <property type="component" value="Unassembled WGS sequence"/>
</dbReference>
<proteinExistence type="predicted"/>
<organism evidence="2 3">
    <name type="scientific">Salinomyces thailandicus</name>
    <dbReference type="NCBI Taxonomy" id="706561"/>
    <lineage>
        <taxon>Eukaryota</taxon>
        <taxon>Fungi</taxon>
        <taxon>Dikarya</taxon>
        <taxon>Ascomycota</taxon>
        <taxon>Pezizomycotina</taxon>
        <taxon>Dothideomycetes</taxon>
        <taxon>Dothideomycetidae</taxon>
        <taxon>Mycosphaerellales</taxon>
        <taxon>Teratosphaeriaceae</taxon>
        <taxon>Salinomyces</taxon>
    </lineage>
</organism>
<keyword evidence="3" id="KW-1185">Reference proteome</keyword>
<dbReference type="OrthoDB" id="3886346at2759"/>
<accession>A0A4U0UE26</accession>
<name>A0A4U0UE26_9PEZI</name>
<feature type="compositionally biased region" description="Acidic residues" evidence="1">
    <location>
        <begin position="437"/>
        <end position="453"/>
    </location>
</feature>
<feature type="region of interest" description="Disordered" evidence="1">
    <location>
        <begin position="362"/>
        <end position="574"/>
    </location>
</feature>